<evidence type="ECO:0000313" key="1">
    <source>
        <dbReference type="EMBL" id="RRR76330.1"/>
    </source>
</evidence>
<comment type="caution">
    <text evidence="1">The sequence shown here is derived from an EMBL/GenBank/DDBJ whole genome shotgun (WGS) entry which is preliminary data.</text>
</comment>
<organism evidence="1 2">
    <name type="scientific">Candidatus Viridilinea halotolerans</name>
    <dbReference type="NCBI Taxonomy" id="2491704"/>
    <lineage>
        <taxon>Bacteria</taxon>
        <taxon>Bacillati</taxon>
        <taxon>Chloroflexota</taxon>
        <taxon>Chloroflexia</taxon>
        <taxon>Chloroflexales</taxon>
        <taxon>Chloroflexineae</taxon>
        <taxon>Oscillochloridaceae</taxon>
        <taxon>Candidatus Viridilinea</taxon>
    </lineage>
</organism>
<gene>
    <name evidence="1" type="ORF">EI684_03235</name>
</gene>
<dbReference type="Pfam" id="PF16260">
    <property type="entry name" value="DUF4914"/>
    <property type="match status" value="1"/>
</dbReference>
<sequence>MEWWKYNPPLDAADVLSGSPQVTIASTIQELVDLACGGPDSHTFEVAFEVPERGMVSEVTVARVRNGVAANYLEPYMRRRDPDCMVIADDLVTNKPRFRDRFGYDFGPFRKLSLDWLKTQPLAMFGFTAGQHGMGQDSLVIAPANTGFFALGLALLQGIIPYDEIPPEFNPTAIIYVAPPFRHSHFDGKQIVVHNRRADLHEMFSYNLYPGPSAKKGIYGVLINQGEHEGWVTAHCSTVQVVTPYDNVVTIMHEGASGGGKSEMLEQIHRESDGRMLLGTNILSGERRYLEVPRLCRLRPVTDDMALCHPSIQNGDRKMRLTDAEDGWFVRVNHITRYGTDVHLEQITAQPSEPLLFLSIDAVANSRAMIWEHIQDAPGQPCPNPRVILPRRIVPNAVSGAVTVDIRSMGVRTPPCTREQPTYGIIGLFHLLPPALAWLWRLVAPRGHDNPSIVESEGMSSEGVGSYWPFATGRRVDQANLLLKQFQAHRAMRYILCPNQYVGAWKVGFMPQWIAREYLARRGNAQFAPDQIQPARCPLLGHALFQLSIEGRSIARWFLQVDTQPEVGVEAYDRGATMLFAFFRKCLAEFQDPDLDPLGHRIIECCLDGGTVQDFEALLPE</sequence>
<evidence type="ECO:0000313" key="2">
    <source>
        <dbReference type="Proteomes" id="UP000280307"/>
    </source>
</evidence>
<dbReference type="SUPFAM" id="SSF53795">
    <property type="entry name" value="PEP carboxykinase-like"/>
    <property type="match status" value="1"/>
</dbReference>
<proteinExistence type="predicted"/>
<protein>
    <submittedName>
        <fullName evidence="1">DUF4914 family protein</fullName>
    </submittedName>
</protein>
<dbReference type="EMBL" id="RSAS01000125">
    <property type="protein sequence ID" value="RRR76330.1"/>
    <property type="molecule type" value="Genomic_DNA"/>
</dbReference>
<dbReference type="InterPro" id="IPR032583">
    <property type="entry name" value="DUF4914"/>
</dbReference>
<dbReference type="AlphaFoldDB" id="A0A426U876"/>
<accession>A0A426U876</accession>
<dbReference type="Proteomes" id="UP000280307">
    <property type="component" value="Unassembled WGS sequence"/>
</dbReference>
<name>A0A426U876_9CHLR</name>
<reference evidence="1 2" key="1">
    <citation type="submission" date="2018-12" db="EMBL/GenBank/DDBJ databases">
        <title>Genome Sequence of Candidatus Viridilinea halotolerans isolated from saline sulfide-rich spring.</title>
        <authorList>
            <person name="Grouzdev D.S."/>
            <person name="Burganskaya E.I."/>
            <person name="Krutkina M.S."/>
            <person name="Sukhacheva M.V."/>
            <person name="Gorlenko V.M."/>
        </authorList>
    </citation>
    <scope>NUCLEOTIDE SEQUENCE [LARGE SCALE GENOMIC DNA]</scope>
    <source>
        <strain evidence="1">Chok-6</strain>
    </source>
</reference>